<evidence type="ECO:0008006" key="14">
    <source>
        <dbReference type="Google" id="ProtNLM"/>
    </source>
</evidence>
<dbReference type="GO" id="GO:0000287">
    <property type="term" value="F:magnesium ion binding"/>
    <property type="evidence" value="ECO:0007669"/>
    <property type="project" value="InterPro"/>
</dbReference>
<dbReference type="Gene3D" id="3.30.310.50">
    <property type="entry name" value="Alpha-D-phosphohexomutase, C-terminal domain"/>
    <property type="match status" value="1"/>
</dbReference>
<keyword evidence="3" id="KW-0597">Phosphoprotein</keyword>
<dbReference type="PANTHER" id="PTHR43771:SF2">
    <property type="entry name" value="PHOSPHOMANNOMUTASE_PHOSPHOGLUCOMUTASE"/>
    <property type="match status" value="1"/>
</dbReference>
<dbReference type="PANTHER" id="PTHR43771">
    <property type="entry name" value="PHOSPHOMANNOMUTASE"/>
    <property type="match status" value="1"/>
</dbReference>
<dbReference type="InterPro" id="IPR016066">
    <property type="entry name" value="A-D-PHexomutase_CS"/>
</dbReference>
<accession>A0A1F4V0M1</accession>
<evidence type="ECO:0000313" key="12">
    <source>
        <dbReference type="EMBL" id="OGC50610.1"/>
    </source>
</evidence>
<dbReference type="SUPFAM" id="SSF55957">
    <property type="entry name" value="Phosphoglucomutase, C-terminal domain"/>
    <property type="match status" value="1"/>
</dbReference>
<gene>
    <name evidence="12" type="ORF">A2W32_04845</name>
</gene>
<proteinExistence type="inferred from homology"/>
<feature type="non-terminal residue" evidence="12">
    <location>
        <position position="1"/>
    </location>
</feature>
<feature type="domain" description="Alpha-D-phosphohexomutase alpha/beta/alpha" evidence="10">
    <location>
        <begin position="144"/>
        <end position="240"/>
    </location>
</feature>
<dbReference type="InterPro" id="IPR005844">
    <property type="entry name" value="A-D-PHexomutase_a/b/a-I"/>
</dbReference>
<keyword evidence="6" id="KW-0413">Isomerase</keyword>
<evidence type="ECO:0000256" key="6">
    <source>
        <dbReference type="ARBA" id="ARBA00023235"/>
    </source>
</evidence>
<dbReference type="Pfam" id="PF02879">
    <property type="entry name" value="PGM_PMM_II"/>
    <property type="match status" value="1"/>
</dbReference>
<dbReference type="STRING" id="1802610.A2W32_04845"/>
<evidence type="ECO:0000259" key="9">
    <source>
        <dbReference type="Pfam" id="PF02878"/>
    </source>
</evidence>
<keyword evidence="4 7" id="KW-0479">Metal-binding</keyword>
<dbReference type="EMBL" id="MEUT01000037">
    <property type="protein sequence ID" value="OGC50610.1"/>
    <property type="molecule type" value="Genomic_DNA"/>
</dbReference>
<dbReference type="InterPro" id="IPR005845">
    <property type="entry name" value="A-D-PHexomutase_a/b/a-II"/>
</dbReference>
<feature type="domain" description="Alpha-D-phosphohexomutase C-terminal" evidence="8">
    <location>
        <begin position="359"/>
        <end position="431"/>
    </location>
</feature>
<evidence type="ECO:0000259" key="11">
    <source>
        <dbReference type="Pfam" id="PF02880"/>
    </source>
</evidence>
<dbReference type="PROSITE" id="PS00710">
    <property type="entry name" value="PGM_PMM"/>
    <property type="match status" value="1"/>
</dbReference>
<evidence type="ECO:0000256" key="7">
    <source>
        <dbReference type="RuleBase" id="RU004326"/>
    </source>
</evidence>
<dbReference type="AlphaFoldDB" id="A0A1F4V0M1"/>
<dbReference type="SUPFAM" id="SSF53738">
    <property type="entry name" value="Phosphoglucomutase, first 3 domains"/>
    <property type="match status" value="3"/>
</dbReference>
<comment type="caution">
    <text evidence="12">The sequence shown here is derived from an EMBL/GenBank/DDBJ whole genome shotgun (WGS) entry which is preliminary data.</text>
</comment>
<dbReference type="CDD" id="cd03089">
    <property type="entry name" value="PMM_PGM"/>
    <property type="match status" value="1"/>
</dbReference>
<evidence type="ECO:0000256" key="4">
    <source>
        <dbReference type="ARBA" id="ARBA00022723"/>
    </source>
</evidence>
<dbReference type="InterPro" id="IPR005843">
    <property type="entry name" value="A-D-PHexomutase_C"/>
</dbReference>
<feature type="domain" description="Alpha-D-phosphohexomutase alpha/beta/alpha" evidence="11">
    <location>
        <begin position="245"/>
        <end position="353"/>
    </location>
</feature>
<organism evidence="12 13">
    <name type="scientific">candidate division WWE3 bacterium RBG_16_37_10</name>
    <dbReference type="NCBI Taxonomy" id="1802610"/>
    <lineage>
        <taxon>Bacteria</taxon>
        <taxon>Katanobacteria</taxon>
    </lineage>
</organism>
<protein>
    <recommendedName>
        <fullName evidence="14">Phosphomannomutase</fullName>
    </recommendedName>
</protein>
<dbReference type="InterPro" id="IPR036900">
    <property type="entry name" value="A-D-PHexomutase_C_sf"/>
</dbReference>
<dbReference type="InterPro" id="IPR005841">
    <property type="entry name" value="Alpha-D-phosphohexomutase_SF"/>
</dbReference>
<dbReference type="Gene3D" id="3.40.120.10">
    <property type="entry name" value="Alpha-D-Glucose-1,6-Bisphosphate, subunit A, domain 3"/>
    <property type="match status" value="3"/>
</dbReference>
<dbReference type="PRINTS" id="PR00509">
    <property type="entry name" value="PGMPMM"/>
</dbReference>
<evidence type="ECO:0000256" key="1">
    <source>
        <dbReference type="ARBA" id="ARBA00001946"/>
    </source>
</evidence>
<reference evidence="12 13" key="1">
    <citation type="journal article" date="2016" name="Nat. Commun.">
        <title>Thousands of microbial genomes shed light on interconnected biogeochemical processes in an aquifer system.</title>
        <authorList>
            <person name="Anantharaman K."/>
            <person name="Brown C.T."/>
            <person name="Hug L.A."/>
            <person name="Sharon I."/>
            <person name="Castelle C.J."/>
            <person name="Probst A.J."/>
            <person name="Thomas B.C."/>
            <person name="Singh A."/>
            <person name="Wilkins M.J."/>
            <person name="Karaoz U."/>
            <person name="Brodie E.L."/>
            <person name="Williams K.H."/>
            <person name="Hubbard S.S."/>
            <person name="Banfield J.F."/>
        </authorList>
    </citation>
    <scope>NUCLEOTIDE SEQUENCE [LARGE SCALE GENOMIC DNA]</scope>
</reference>
<evidence type="ECO:0000256" key="3">
    <source>
        <dbReference type="ARBA" id="ARBA00022553"/>
    </source>
</evidence>
<comment type="similarity">
    <text evidence="2 7">Belongs to the phosphohexose mutase family.</text>
</comment>
<dbReference type="InterPro" id="IPR016055">
    <property type="entry name" value="A-D-PHexomutase_a/b/a-I/II/III"/>
</dbReference>
<evidence type="ECO:0000259" key="10">
    <source>
        <dbReference type="Pfam" id="PF02879"/>
    </source>
</evidence>
<comment type="cofactor">
    <cofactor evidence="1">
        <name>Mg(2+)</name>
        <dbReference type="ChEBI" id="CHEBI:18420"/>
    </cofactor>
</comment>
<dbReference type="Pfam" id="PF00408">
    <property type="entry name" value="PGM_PMM_IV"/>
    <property type="match status" value="1"/>
</dbReference>
<dbReference type="GO" id="GO:0016868">
    <property type="term" value="F:intramolecular phosphotransferase activity"/>
    <property type="evidence" value="ECO:0007669"/>
    <property type="project" value="InterPro"/>
</dbReference>
<dbReference type="GO" id="GO:0005975">
    <property type="term" value="P:carbohydrate metabolic process"/>
    <property type="evidence" value="ECO:0007669"/>
    <property type="project" value="InterPro"/>
</dbReference>
<evidence type="ECO:0000256" key="2">
    <source>
        <dbReference type="ARBA" id="ARBA00010231"/>
    </source>
</evidence>
<dbReference type="Pfam" id="PF02878">
    <property type="entry name" value="PGM_PMM_I"/>
    <property type="match status" value="1"/>
</dbReference>
<evidence type="ECO:0000259" key="8">
    <source>
        <dbReference type="Pfam" id="PF00408"/>
    </source>
</evidence>
<evidence type="ECO:0000313" key="13">
    <source>
        <dbReference type="Proteomes" id="UP000177371"/>
    </source>
</evidence>
<keyword evidence="5 7" id="KW-0460">Magnesium</keyword>
<dbReference type="Proteomes" id="UP000177371">
    <property type="component" value="Unassembled WGS sequence"/>
</dbReference>
<sequence>YDIRGVYPSELNEDVAYEIGLGLGTLFSTKNIKNIVVGRDNRQSSPSLCKSLIKGLLETGRNVSDVGITLTPIIHFYTCTQDFDAGVNVTASHNPKEFNGFRIDYKDAYSFYGDDIKTLYRFVKNGTVTKGNGVYKEINLFPRYKNYLKSRFNYENDIKVVVDCGSGASSNIAPQVFEDLGVKTLPIYCHLDSSFPHGVPDPENPLFMDELEKKVSEEKADVGFAFDTDGDRFGVVDEKGQSHSNDKILLLFAEYSVKDIKGRTVVFDVKSSQVVSDYLLSIGAVPKMIRTGHPFFTEEVKKGAVLGAELSGHVFFGDGEYGYDDGIFAACKIVEIIQKSGKRLSELLFKYPKTYNTSEIKATCSDEEKFKIINEISAKMSKEAKSVQTIDGVRVNITKTGWFLIRASNTSPYLSIRIEGNSEDEAQFMLDSVRSILSLYEVNLENLNKAKIIYS</sequence>
<feature type="domain" description="Alpha-D-phosphohexomutase alpha/beta/alpha" evidence="9">
    <location>
        <begin position="1"/>
        <end position="126"/>
    </location>
</feature>
<dbReference type="Pfam" id="PF02880">
    <property type="entry name" value="PGM_PMM_III"/>
    <property type="match status" value="1"/>
</dbReference>
<evidence type="ECO:0000256" key="5">
    <source>
        <dbReference type="ARBA" id="ARBA00022842"/>
    </source>
</evidence>
<name>A0A1F4V0M1_UNCKA</name>
<dbReference type="InterPro" id="IPR005846">
    <property type="entry name" value="A-D-PHexomutase_a/b/a-III"/>
</dbReference>